<dbReference type="GO" id="GO:0005886">
    <property type="term" value="C:plasma membrane"/>
    <property type="evidence" value="ECO:0007669"/>
    <property type="project" value="TreeGrafter"/>
</dbReference>
<feature type="domain" description="Rod shape-determining protein MreC beta-barrel core" evidence="5">
    <location>
        <begin position="23"/>
        <end position="168"/>
    </location>
</feature>
<dbReference type="AlphaFoldDB" id="A0A1V4AQS3"/>
<dbReference type="InterPro" id="IPR055342">
    <property type="entry name" value="MreC_beta-barrel_core"/>
</dbReference>
<evidence type="ECO:0000256" key="1">
    <source>
        <dbReference type="ARBA" id="ARBA00009369"/>
    </source>
</evidence>
<evidence type="ECO:0000259" key="5">
    <source>
        <dbReference type="Pfam" id="PF04085"/>
    </source>
</evidence>
<evidence type="ECO:0000256" key="4">
    <source>
        <dbReference type="ARBA" id="ARBA00032089"/>
    </source>
</evidence>
<dbReference type="PANTHER" id="PTHR34138:SF1">
    <property type="entry name" value="CELL SHAPE-DETERMINING PROTEIN MREC"/>
    <property type="match status" value="1"/>
</dbReference>
<proteinExistence type="inferred from homology"/>
<accession>A0A1V4AQS3</accession>
<evidence type="ECO:0000313" key="6">
    <source>
        <dbReference type="EMBL" id="OOP55488.1"/>
    </source>
</evidence>
<comment type="similarity">
    <text evidence="1">Belongs to the MreC family.</text>
</comment>
<dbReference type="InterPro" id="IPR042177">
    <property type="entry name" value="Cell/Rod_1"/>
</dbReference>
<dbReference type="Pfam" id="PF04085">
    <property type="entry name" value="MreC"/>
    <property type="match status" value="1"/>
</dbReference>
<evidence type="ECO:0000313" key="7">
    <source>
        <dbReference type="Proteomes" id="UP000189681"/>
    </source>
</evidence>
<protein>
    <recommendedName>
        <fullName evidence="2">Cell shape-determining protein MreC</fullName>
    </recommendedName>
    <alternativeName>
        <fullName evidence="4">Cell shape protein MreC</fullName>
    </alternativeName>
</protein>
<comment type="caution">
    <text evidence="6">The sequence shown here is derived from an EMBL/GenBank/DDBJ whole genome shotgun (WGS) entry which is preliminary data.</text>
</comment>
<evidence type="ECO:0000256" key="3">
    <source>
        <dbReference type="ARBA" id="ARBA00022960"/>
    </source>
</evidence>
<dbReference type="STRING" id="1004156.AYP45_14475"/>
<reference evidence="6 7" key="1">
    <citation type="journal article" date="2017" name="Water Res.">
        <title>Discovery and metagenomic analysis of an anammox bacterial enrichment related to Candidatus "Brocadia caroliniensis" in a full-scale glycerol-fed nitritation-denitritation separate centrate treatment process.</title>
        <authorList>
            <person name="Park H."/>
            <person name="Brotto A.C."/>
            <person name="van Loosdrecht M.C."/>
            <person name="Chandran K."/>
        </authorList>
    </citation>
    <scope>NUCLEOTIDE SEQUENCE [LARGE SCALE GENOMIC DNA]</scope>
    <source>
        <strain evidence="6">26THWARD</strain>
    </source>
</reference>
<gene>
    <name evidence="6" type="ORF">AYP45_14475</name>
</gene>
<dbReference type="InterPro" id="IPR042175">
    <property type="entry name" value="Cell/Rod_MreC_2"/>
</dbReference>
<organism evidence="6 7">
    <name type="scientific">Candidatus Brocadia carolinensis</name>
    <dbReference type="NCBI Taxonomy" id="1004156"/>
    <lineage>
        <taxon>Bacteria</taxon>
        <taxon>Pseudomonadati</taxon>
        <taxon>Planctomycetota</taxon>
        <taxon>Candidatus Brocadiia</taxon>
        <taxon>Candidatus Brocadiales</taxon>
        <taxon>Candidatus Brocadiaceae</taxon>
        <taxon>Candidatus Brocadia</taxon>
    </lineage>
</organism>
<dbReference type="InterPro" id="IPR007221">
    <property type="entry name" value="MreC"/>
</dbReference>
<dbReference type="GO" id="GO:0008360">
    <property type="term" value="P:regulation of cell shape"/>
    <property type="evidence" value="ECO:0007669"/>
    <property type="project" value="UniProtKB-KW"/>
</dbReference>
<name>A0A1V4AQS3_9BACT</name>
<dbReference type="EMBL" id="AYTS01000141">
    <property type="protein sequence ID" value="OOP55488.1"/>
    <property type="molecule type" value="Genomic_DNA"/>
</dbReference>
<dbReference type="Gene3D" id="2.40.10.350">
    <property type="entry name" value="Rod shape-determining protein MreC, domain 2"/>
    <property type="match status" value="1"/>
</dbReference>
<dbReference type="Gene3D" id="2.40.10.340">
    <property type="entry name" value="Rod shape-determining protein MreC, domain 1"/>
    <property type="match status" value="1"/>
</dbReference>
<dbReference type="NCBIfam" id="TIGR00219">
    <property type="entry name" value="mreC"/>
    <property type="match status" value="1"/>
</dbReference>
<dbReference type="Proteomes" id="UP000189681">
    <property type="component" value="Unassembled WGS sequence"/>
</dbReference>
<dbReference type="PANTHER" id="PTHR34138">
    <property type="entry name" value="CELL SHAPE-DETERMINING PROTEIN MREC"/>
    <property type="match status" value="1"/>
</dbReference>
<evidence type="ECO:0000256" key="2">
    <source>
        <dbReference type="ARBA" id="ARBA00013855"/>
    </source>
</evidence>
<keyword evidence="3" id="KW-0133">Cell shape</keyword>
<sequence>MHNLSKFQAESTTMKKTPVPADIVGYDASNFRKSITINAGSKQGVKPNDIVVSDNALVGKVTTVSGRSSVVQLITDPAARIPGRVVQTREQVIVEGNATAFCKLKYAPRWAQLKKGDDIVTSDIGGLYPPSLPIATVVENELKSGALFQSVKVLPRVNISKIESVLVITN</sequence>